<gene>
    <name evidence="3" type="ORF">QBC42DRAFT_249045</name>
</gene>
<feature type="region of interest" description="Disordered" evidence="1">
    <location>
        <begin position="215"/>
        <end position="258"/>
    </location>
</feature>
<dbReference type="AlphaFoldDB" id="A0AAV9HVN9"/>
<feature type="signal peptide" evidence="2">
    <location>
        <begin position="1"/>
        <end position="17"/>
    </location>
</feature>
<evidence type="ECO:0000256" key="1">
    <source>
        <dbReference type="SAM" id="MobiDB-lite"/>
    </source>
</evidence>
<feature type="compositionally biased region" description="Low complexity" evidence="1">
    <location>
        <begin position="215"/>
        <end position="230"/>
    </location>
</feature>
<dbReference type="EMBL" id="MU864943">
    <property type="protein sequence ID" value="KAK4465010.1"/>
    <property type="molecule type" value="Genomic_DNA"/>
</dbReference>
<evidence type="ECO:0000313" key="3">
    <source>
        <dbReference type="EMBL" id="KAK4465010.1"/>
    </source>
</evidence>
<proteinExistence type="predicted"/>
<feature type="chain" id="PRO_5043687277" description="Infection structure specific protein" evidence="2">
    <location>
        <begin position="18"/>
        <end position="282"/>
    </location>
</feature>
<protein>
    <recommendedName>
        <fullName evidence="5">Infection structure specific protein</fullName>
    </recommendedName>
</protein>
<evidence type="ECO:0008006" key="5">
    <source>
        <dbReference type="Google" id="ProtNLM"/>
    </source>
</evidence>
<accession>A0AAV9HVN9</accession>
<name>A0AAV9HVN9_9PEZI</name>
<evidence type="ECO:0000256" key="2">
    <source>
        <dbReference type="SAM" id="SignalP"/>
    </source>
</evidence>
<organism evidence="3 4">
    <name type="scientific">Cladorrhinum samala</name>
    <dbReference type="NCBI Taxonomy" id="585594"/>
    <lineage>
        <taxon>Eukaryota</taxon>
        <taxon>Fungi</taxon>
        <taxon>Dikarya</taxon>
        <taxon>Ascomycota</taxon>
        <taxon>Pezizomycotina</taxon>
        <taxon>Sordariomycetes</taxon>
        <taxon>Sordariomycetidae</taxon>
        <taxon>Sordariales</taxon>
        <taxon>Podosporaceae</taxon>
        <taxon>Cladorrhinum</taxon>
    </lineage>
</organism>
<evidence type="ECO:0000313" key="4">
    <source>
        <dbReference type="Proteomes" id="UP001321749"/>
    </source>
</evidence>
<comment type="caution">
    <text evidence="3">The sequence shown here is derived from an EMBL/GenBank/DDBJ whole genome shotgun (WGS) entry which is preliminary data.</text>
</comment>
<keyword evidence="2" id="KW-0732">Signal</keyword>
<sequence>MRGQVLLALAGASAIMAEPMPIMPPHMTAAPVTVPASTMAIHRRETTTSIDQELKSECASALYLMDDNAPTMNDILRSWTKTDPEFYGANPEIVTSPPKPTITSTTTGDGYVVPYKDDIASRCSHVMSKLYSLTAPPEAQAAFSEYKSSWVNWQSSAAPIASSLAAKCVKVSPYTAGVLLSLVARNQDKCMTALSILHGSTDSFVYITDPTVTPTAGGSGATVTAGPGPQEQEEKGGQDDGGAAAGITSSSSTGGAVGPRETGYVAKMAAAALGVAVGVVAL</sequence>
<reference evidence="3" key="2">
    <citation type="submission" date="2023-06" db="EMBL/GenBank/DDBJ databases">
        <authorList>
            <consortium name="Lawrence Berkeley National Laboratory"/>
            <person name="Mondo S.J."/>
            <person name="Hensen N."/>
            <person name="Bonometti L."/>
            <person name="Westerberg I."/>
            <person name="Brannstrom I.O."/>
            <person name="Guillou S."/>
            <person name="Cros-Aarteil S."/>
            <person name="Calhoun S."/>
            <person name="Haridas S."/>
            <person name="Kuo A."/>
            <person name="Pangilinan J."/>
            <person name="Riley R."/>
            <person name="Labutti K."/>
            <person name="Andreopoulos B."/>
            <person name="Lipzen A."/>
            <person name="Chen C."/>
            <person name="Yanf M."/>
            <person name="Daum C."/>
            <person name="Ng V."/>
            <person name="Clum A."/>
            <person name="Steindorff A."/>
            <person name="Ohm R."/>
            <person name="Martin F."/>
            <person name="Silar P."/>
            <person name="Natvig D."/>
            <person name="Lalanne C."/>
            <person name="Gautier V."/>
            <person name="Ament-Velasquez S.L."/>
            <person name="Kruys A."/>
            <person name="Hutchinson M.I."/>
            <person name="Powell A.J."/>
            <person name="Barry K."/>
            <person name="Miller A.N."/>
            <person name="Grigoriev I.V."/>
            <person name="Debuchy R."/>
            <person name="Gladieux P."/>
            <person name="Thoren M.H."/>
            <person name="Johannesson H."/>
        </authorList>
    </citation>
    <scope>NUCLEOTIDE SEQUENCE</scope>
    <source>
        <strain evidence="3">PSN324</strain>
    </source>
</reference>
<reference evidence="3" key="1">
    <citation type="journal article" date="2023" name="Mol. Phylogenet. Evol.">
        <title>Genome-scale phylogeny and comparative genomics of the fungal order Sordariales.</title>
        <authorList>
            <person name="Hensen N."/>
            <person name="Bonometti L."/>
            <person name="Westerberg I."/>
            <person name="Brannstrom I.O."/>
            <person name="Guillou S."/>
            <person name="Cros-Aarteil S."/>
            <person name="Calhoun S."/>
            <person name="Haridas S."/>
            <person name="Kuo A."/>
            <person name="Mondo S."/>
            <person name="Pangilinan J."/>
            <person name="Riley R."/>
            <person name="LaButti K."/>
            <person name="Andreopoulos B."/>
            <person name="Lipzen A."/>
            <person name="Chen C."/>
            <person name="Yan M."/>
            <person name="Daum C."/>
            <person name="Ng V."/>
            <person name="Clum A."/>
            <person name="Steindorff A."/>
            <person name="Ohm R.A."/>
            <person name="Martin F."/>
            <person name="Silar P."/>
            <person name="Natvig D.O."/>
            <person name="Lalanne C."/>
            <person name="Gautier V."/>
            <person name="Ament-Velasquez S.L."/>
            <person name="Kruys A."/>
            <person name="Hutchinson M.I."/>
            <person name="Powell A.J."/>
            <person name="Barry K."/>
            <person name="Miller A.N."/>
            <person name="Grigoriev I.V."/>
            <person name="Debuchy R."/>
            <person name="Gladieux P."/>
            <person name="Hiltunen Thoren M."/>
            <person name="Johannesson H."/>
        </authorList>
    </citation>
    <scope>NUCLEOTIDE SEQUENCE</scope>
    <source>
        <strain evidence="3">PSN324</strain>
    </source>
</reference>
<keyword evidence="4" id="KW-1185">Reference proteome</keyword>
<dbReference type="Proteomes" id="UP001321749">
    <property type="component" value="Unassembled WGS sequence"/>
</dbReference>
<feature type="compositionally biased region" description="Low complexity" evidence="1">
    <location>
        <begin position="245"/>
        <end position="254"/>
    </location>
</feature>